<dbReference type="EMBL" id="LTDM01000011">
    <property type="protein sequence ID" value="OLS03119.1"/>
    <property type="molecule type" value="Genomic_DNA"/>
</dbReference>
<name>A0A1U7M7C9_TISCR</name>
<evidence type="ECO:0000313" key="1">
    <source>
        <dbReference type="EMBL" id="OLS03119.1"/>
    </source>
</evidence>
<organism evidence="1 2">
    <name type="scientific">Tissierella creatinophila DSM 6911</name>
    <dbReference type="NCBI Taxonomy" id="1123403"/>
    <lineage>
        <taxon>Bacteria</taxon>
        <taxon>Bacillati</taxon>
        <taxon>Bacillota</taxon>
        <taxon>Tissierellia</taxon>
        <taxon>Tissierellales</taxon>
        <taxon>Tissierellaceae</taxon>
        <taxon>Tissierella</taxon>
    </lineage>
</organism>
<comment type="caution">
    <text evidence="1">The sequence shown here is derived from an EMBL/GenBank/DDBJ whole genome shotgun (WGS) entry which is preliminary data.</text>
</comment>
<evidence type="ECO:0000313" key="2">
    <source>
        <dbReference type="Proteomes" id="UP000186112"/>
    </source>
</evidence>
<proteinExistence type="predicted"/>
<gene>
    <name evidence="1" type="ORF">TICRE_08200</name>
</gene>
<keyword evidence="2" id="KW-1185">Reference proteome</keyword>
<dbReference type="AlphaFoldDB" id="A0A1U7M7C9"/>
<accession>A0A1U7M7C9</accession>
<sequence>MKFIIDRFEGEFVVVELENRDMMNIPIDIIPKFAKEGDVLKIIVDEDETFSRKKRIEEKFKRLFKD</sequence>
<dbReference type="Pfam" id="PF11213">
    <property type="entry name" value="DUF3006"/>
    <property type="match status" value="1"/>
</dbReference>
<dbReference type="Proteomes" id="UP000186112">
    <property type="component" value="Unassembled WGS sequence"/>
</dbReference>
<dbReference type="Gene3D" id="6.20.120.50">
    <property type="match status" value="1"/>
</dbReference>
<dbReference type="OrthoDB" id="164847at2"/>
<protein>
    <submittedName>
        <fullName evidence="1">Uncharacterized protein</fullName>
    </submittedName>
</protein>
<dbReference type="RefSeq" id="WP_075725421.1">
    <property type="nucleotide sequence ID" value="NZ_LTDM01000011.1"/>
</dbReference>
<reference evidence="1 2" key="1">
    <citation type="submission" date="2016-02" db="EMBL/GenBank/DDBJ databases">
        <title>Genome sequence of Tissierella creatinophila DSM 6911.</title>
        <authorList>
            <person name="Poehlein A."/>
            <person name="Daniel R."/>
        </authorList>
    </citation>
    <scope>NUCLEOTIDE SEQUENCE [LARGE SCALE GENOMIC DNA]</scope>
    <source>
        <strain evidence="1 2">DSM 6911</strain>
    </source>
</reference>
<dbReference type="InterPro" id="IPR021377">
    <property type="entry name" value="DUF3006"/>
</dbReference>